<evidence type="ECO:0000256" key="5">
    <source>
        <dbReference type="ARBA" id="ARBA00022651"/>
    </source>
</evidence>
<dbReference type="Gene3D" id="2.60.120.180">
    <property type="match status" value="1"/>
</dbReference>
<dbReference type="GO" id="GO:0045493">
    <property type="term" value="P:xylan catabolic process"/>
    <property type="evidence" value="ECO:0007669"/>
    <property type="project" value="UniProtKB-UniRule"/>
</dbReference>
<comment type="catalytic activity">
    <reaction evidence="1 11 12">
        <text>Endohydrolysis of (1-&gt;4)-beta-D-xylosidic linkages in xylans.</text>
        <dbReference type="EC" id="3.2.1.8"/>
    </reaction>
</comment>
<keyword evidence="5 11" id="KW-0858">Xylan degradation</keyword>
<feature type="signal peptide" evidence="13">
    <location>
        <begin position="1"/>
        <end position="16"/>
    </location>
</feature>
<evidence type="ECO:0000256" key="1">
    <source>
        <dbReference type="ARBA" id="ARBA00000681"/>
    </source>
</evidence>
<keyword evidence="10 11" id="KW-0624">Polysaccharide degradation</keyword>
<dbReference type="InterPro" id="IPR001137">
    <property type="entry name" value="Glyco_hydro_11"/>
</dbReference>
<evidence type="ECO:0000256" key="7">
    <source>
        <dbReference type="ARBA" id="ARBA00022801"/>
    </source>
</evidence>
<proteinExistence type="inferred from homology"/>
<comment type="pathway">
    <text evidence="2 11 12">Glycan degradation; xylan degradation.</text>
</comment>
<feature type="active site" description="Nucleophile" evidence="11">
    <location>
        <position position="136"/>
    </location>
</feature>
<dbReference type="InterPro" id="IPR013319">
    <property type="entry name" value="GH11/12"/>
</dbReference>
<evidence type="ECO:0000256" key="2">
    <source>
        <dbReference type="ARBA" id="ARBA00004851"/>
    </source>
</evidence>
<dbReference type="InterPro" id="IPR013320">
    <property type="entry name" value="ConA-like_dom_sf"/>
</dbReference>
<evidence type="ECO:0000256" key="9">
    <source>
        <dbReference type="ARBA" id="ARBA00023295"/>
    </source>
</evidence>
<dbReference type="PANTHER" id="PTHR46828">
    <property type="entry name" value="ENDO-1,4-BETA-XYLANASE A-RELATED"/>
    <property type="match status" value="1"/>
</dbReference>
<protein>
    <recommendedName>
        <fullName evidence="4 11">Endo-1,4-beta-xylanase</fullName>
        <ecNumber evidence="4 11">3.2.1.8</ecNumber>
    </recommendedName>
</protein>
<reference evidence="15 16" key="1">
    <citation type="submission" date="2021-07" db="EMBL/GenBank/DDBJ databases">
        <title>Genome data of Colletotrichum spaethianum.</title>
        <authorList>
            <person name="Utami Y.D."/>
            <person name="Hiruma K."/>
        </authorList>
    </citation>
    <scope>NUCLEOTIDE SEQUENCE [LARGE SCALE GENOMIC DNA]</scope>
    <source>
        <strain evidence="15 16">MAFF 242679</strain>
    </source>
</reference>
<keyword evidence="8 11" id="KW-0119">Carbohydrate metabolism</keyword>
<dbReference type="PRINTS" id="PR00911">
    <property type="entry name" value="GLHYDRLASE11"/>
</dbReference>
<feature type="chain" id="PRO_5041406762" description="Endo-1,4-beta-xylanase" evidence="13">
    <location>
        <begin position="17"/>
        <end position="239"/>
    </location>
</feature>
<dbReference type="GO" id="GO:0031176">
    <property type="term" value="F:endo-1,4-beta-xylanase activity"/>
    <property type="evidence" value="ECO:0007669"/>
    <property type="project" value="UniProtKB-UniRule"/>
</dbReference>
<keyword evidence="9 11" id="KW-0326">Glycosidase</keyword>
<evidence type="ECO:0000256" key="4">
    <source>
        <dbReference type="ARBA" id="ARBA00012590"/>
    </source>
</evidence>
<dbReference type="AlphaFoldDB" id="A0AA37GI64"/>
<evidence type="ECO:0000313" key="15">
    <source>
        <dbReference type="EMBL" id="GJC81075.1"/>
    </source>
</evidence>
<evidence type="ECO:0000256" key="12">
    <source>
        <dbReference type="RuleBase" id="RU362015"/>
    </source>
</evidence>
<comment type="caution">
    <text evidence="15">The sequence shown here is derived from an EMBL/GenBank/DDBJ whole genome shotgun (WGS) entry which is preliminary data.</text>
</comment>
<gene>
    <name evidence="15" type="ORF">ColLi_03913</name>
</gene>
<evidence type="ECO:0000259" key="14">
    <source>
        <dbReference type="PROSITE" id="PS51761"/>
    </source>
</evidence>
<evidence type="ECO:0000256" key="8">
    <source>
        <dbReference type="ARBA" id="ARBA00023277"/>
    </source>
</evidence>
<sequence>MVAFSNLFLGLAAVAASVGAPASQLQSDSLSPRAERRGPQDFFLGPDHPFMVARHNVSELKARTDYIQNYKTGGTVNFTPSGNGFSLDFNTKNDFVVGVGWKTGSTAPITHSGSFTVTSGLATLSVYGWTTDPLVEYYVIEDSVSFSQTGTKKGTVSSDGGTYTIWEAQRVNAPSIQGTKTFNQYISFRNGSRSSGRVTMANHINAWQNAGMKLGKMNIQVVAVETWNGAGSAKQTVTN</sequence>
<keyword evidence="16" id="KW-1185">Reference proteome</keyword>
<dbReference type="SUPFAM" id="SSF49899">
    <property type="entry name" value="Concanavalin A-like lectins/glucanases"/>
    <property type="match status" value="1"/>
</dbReference>
<name>A0AA37GI64_9PEZI</name>
<evidence type="ECO:0000256" key="3">
    <source>
        <dbReference type="ARBA" id="ARBA00007792"/>
    </source>
</evidence>
<organism evidence="15 16">
    <name type="scientific">Colletotrichum liriopes</name>
    <dbReference type="NCBI Taxonomy" id="708192"/>
    <lineage>
        <taxon>Eukaryota</taxon>
        <taxon>Fungi</taxon>
        <taxon>Dikarya</taxon>
        <taxon>Ascomycota</taxon>
        <taxon>Pezizomycotina</taxon>
        <taxon>Sordariomycetes</taxon>
        <taxon>Hypocreomycetidae</taxon>
        <taxon>Glomerellales</taxon>
        <taxon>Glomerellaceae</taxon>
        <taxon>Colletotrichum</taxon>
        <taxon>Colletotrichum spaethianum species complex</taxon>
    </lineage>
</organism>
<dbReference type="Pfam" id="PF00457">
    <property type="entry name" value="Glyco_hydro_11"/>
    <property type="match status" value="1"/>
</dbReference>
<dbReference type="Proteomes" id="UP001055172">
    <property type="component" value="Unassembled WGS sequence"/>
</dbReference>
<dbReference type="PANTHER" id="PTHR46828:SF4">
    <property type="entry name" value="ENDO-1,4-BETA-XYLANASE"/>
    <property type="match status" value="1"/>
</dbReference>
<evidence type="ECO:0000256" key="11">
    <source>
        <dbReference type="PROSITE-ProRule" id="PRU01097"/>
    </source>
</evidence>
<dbReference type="PROSITE" id="PS51761">
    <property type="entry name" value="GH11_3"/>
    <property type="match status" value="1"/>
</dbReference>
<dbReference type="InterPro" id="IPR033123">
    <property type="entry name" value="GH11_dom"/>
</dbReference>
<feature type="active site" description="Proton donor" evidence="11">
    <location>
        <position position="225"/>
    </location>
</feature>
<keyword evidence="6 13" id="KW-0732">Signal</keyword>
<evidence type="ECO:0000313" key="16">
    <source>
        <dbReference type="Proteomes" id="UP001055172"/>
    </source>
</evidence>
<evidence type="ECO:0000256" key="13">
    <source>
        <dbReference type="SAM" id="SignalP"/>
    </source>
</evidence>
<comment type="similarity">
    <text evidence="3 11 12">Belongs to the glycosyl hydrolase 11 (cellulase G) family.</text>
</comment>
<keyword evidence="7 11" id="KW-0378">Hydrolase</keyword>
<evidence type="ECO:0000256" key="10">
    <source>
        <dbReference type="ARBA" id="ARBA00023326"/>
    </source>
</evidence>
<evidence type="ECO:0000256" key="6">
    <source>
        <dbReference type="ARBA" id="ARBA00022729"/>
    </source>
</evidence>
<dbReference type="EC" id="3.2.1.8" evidence="4 11"/>
<feature type="domain" description="GH11" evidence="14">
    <location>
        <begin position="52"/>
        <end position="238"/>
    </location>
</feature>
<dbReference type="EMBL" id="BPPX01000006">
    <property type="protein sequence ID" value="GJC81075.1"/>
    <property type="molecule type" value="Genomic_DNA"/>
</dbReference>
<accession>A0AA37GI64</accession>